<dbReference type="Proteomes" id="UP000800200">
    <property type="component" value="Unassembled WGS sequence"/>
</dbReference>
<evidence type="ECO:0000313" key="3">
    <source>
        <dbReference type="Proteomes" id="UP000800200"/>
    </source>
</evidence>
<gene>
    <name evidence="2" type="ORF">K469DRAFT_561973</name>
</gene>
<proteinExistence type="predicted"/>
<name>A0A6A6EGP4_9PEZI</name>
<keyword evidence="3" id="KW-1185">Reference proteome</keyword>
<evidence type="ECO:0000313" key="2">
    <source>
        <dbReference type="EMBL" id="KAF2189719.1"/>
    </source>
</evidence>
<dbReference type="InterPro" id="IPR036047">
    <property type="entry name" value="F-box-like_dom_sf"/>
</dbReference>
<dbReference type="InterPro" id="IPR001810">
    <property type="entry name" value="F-box_dom"/>
</dbReference>
<organism evidence="2 3">
    <name type="scientific">Zopfia rhizophila CBS 207.26</name>
    <dbReference type="NCBI Taxonomy" id="1314779"/>
    <lineage>
        <taxon>Eukaryota</taxon>
        <taxon>Fungi</taxon>
        <taxon>Dikarya</taxon>
        <taxon>Ascomycota</taxon>
        <taxon>Pezizomycotina</taxon>
        <taxon>Dothideomycetes</taxon>
        <taxon>Dothideomycetes incertae sedis</taxon>
        <taxon>Zopfiaceae</taxon>
        <taxon>Zopfia</taxon>
    </lineage>
</organism>
<reference evidence="2" key="1">
    <citation type="journal article" date="2020" name="Stud. Mycol.">
        <title>101 Dothideomycetes genomes: a test case for predicting lifestyles and emergence of pathogens.</title>
        <authorList>
            <person name="Haridas S."/>
            <person name="Albert R."/>
            <person name="Binder M."/>
            <person name="Bloem J."/>
            <person name="Labutti K."/>
            <person name="Salamov A."/>
            <person name="Andreopoulos B."/>
            <person name="Baker S."/>
            <person name="Barry K."/>
            <person name="Bills G."/>
            <person name="Bluhm B."/>
            <person name="Cannon C."/>
            <person name="Castanera R."/>
            <person name="Culley D."/>
            <person name="Daum C."/>
            <person name="Ezra D."/>
            <person name="Gonzalez J."/>
            <person name="Henrissat B."/>
            <person name="Kuo A."/>
            <person name="Liang C."/>
            <person name="Lipzen A."/>
            <person name="Lutzoni F."/>
            <person name="Magnuson J."/>
            <person name="Mondo S."/>
            <person name="Nolan M."/>
            <person name="Ohm R."/>
            <person name="Pangilinan J."/>
            <person name="Park H.-J."/>
            <person name="Ramirez L."/>
            <person name="Alfaro M."/>
            <person name="Sun H."/>
            <person name="Tritt A."/>
            <person name="Yoshinaga Y."/>
            <person name="Zwiers L.-H."/>
            <person name="Turgeon B."/>
            <person name="Goodwin S."/>
            <person name="Spatafora J."/>
            <person name="Crous P."/>
            <person name="Grigoriev I."/>
        </authorList>
    </citation>
    <scope>NUCLEOTIDE SEQUENCE</scope>
    <source>
        <strain evidence="2">CBS 207.26</strain>
    </source>
</reference>
<dbReference type="EMBL" id="ML994620">
    <property type="protein sequence ID" value="KAF2189719.1"/>
    <property type="molecule type" value="Genomic_DNA"/>
</dbReference>
<dbReference type="OrthoDB" id="5384804at2759"/>
<feature type="domain" description="F-box" evidence="1">
    <location>
        <begin position="1"/>
        <end position="48"/>
    </location>
</feature>
<protein>
    <recommendedName>
        <fullName evidence="1">F-box domain-containing protein</fullName>
    </recommendedName>
</protein>
<evidence type="ECO:0000259" key="1">
    <source>
        <dbReference type="PROSITE" id="PS50181"/>
    </source>
</evidence>
<dbReference type="PROSITE" id="PS50181">
    <property type="entry name" value="FBOX"/>
    <property type="match status" value="1"/>
</dbReference>
<accession>A0A6A6EGP4</accession>
<dbReference type="AlphaFoldDB" id="A0A6A6EGP4"/>
<sequence length="446" mass="51905">MAKLTNLPTELLEQIYHSLGSIDDVLHLGRACKATHNVLDNDKTWLEIMRSVIYRSPAHRFDVQLCKILELHRDLVQHFKSGGAALPVSRLQKCILDQSYLNDNVPIEAAISDEDVYDILARWQGLRVLQDIFLTRELEAEDYLSVVPEGDADDFIQDFTDLLNGDADTPKQPPFRASSATKEYRTLNADQTARFHAAITSLWVLSEIRWVLALFQTPSNFLLPLLILRKCKEHIERQTHIPLLDELDRLSIHKFLYHHLLPLHSRALTDQTSSELPLTFPSDLQESHNHGARLLQTFLLAGQTYLQPPDIIELAVRNKLMLRRPYPMMHPPPSTHQYWHPFNPSHITYPQNHPLVPAAGAPIPFRNALLANINIVMRGLVPLRDLQDEWLRERVLGQFYVRARRDRKDIEGSFKRPWKKEVRWGIWWWANSEEKARAKMERWRRV</sequence>
<dbReference type="SUPFAM" id="SSF81383">
    <property type="entry name" value="F-box domain"/>
    <property type="match status" value="1"/>
</dbReference>